<gene>
    <name evidence="3" type="ORF">BSL78_28482</name>
</gene>
<evidence type="ECO:0000259" key="2">
    <source>
        <dbReference type="Pfam" id="PF07993"/>
    </source>
</evidence>
<dbReference type="InterPro" id="IPR013120">
    <property type="entry name" value="FAR_NAD-bd"/>
</dbReference>
<dbReference type="GO" id="GO:0080019">
    <property type="term" value="F:alcohol-forming very long-chain fatty acyl-CoA reductase activity"/>
    <property type="evidence" value="ECO:0007669"/>
    <property type="project" value="InterPro"/>
</dbReference>
<comment type="function">
    <text evidence="1">Catalyzes the reduction of fatty acyl-CoA to fatty alcohols.</text>
</comment>
<comment type="similarity">
    <text evidence="1">Belongs to the fatty acyl-CoA reductase family.</text>
</comment>
<keyword evidence="1" id="KW-0444">Lipid biosynthesis</keyword>
<dbReference type="OrthoDB" id="429813at2759"/>
<dbReference type="SUPFAM" id="SSF51735">
    <property type="entry name" value="NAD(P)-binding Rossmann-fold domains"/>
    <property type="match status" value="1"/>
</dbReference>
<dbReference type="GO" id="GO:0005777">
    <property type="term" value="C:peroxisome"/>
    <property type="evidence" value="ECO:0007669"/>
    <property type="project" value="TreeGrafter"/>
</dbReference>
<dbReference type="Pfam" id="PF07993">
    <property type="entry name" value="NAD_binding_4"/>
    <property type="match status" value="1"/>
</dbReference>
<keyword evidence="1" id="KW-0560">Oxidoreductase</keyword>
<keyword evidence="1" id="KW-0521">NADP</keyword>
<dbReference type="GO" id="GO:0035336">
    <property type="term" value="P:long-chain fatty-acyl-CoA metabolic process"/>
    <property type="evidence" value="ECO:0007669"/>
    <property type="project" value="TreeGrafter"/>
</dbReference>
<comment type="catalytic activity">
    <reaction evidence="1">
        <text>a long-chain fatty acyl-CoA + 2 NADPH + 2 H(+) = a long-chain primary fatty alcohol + 2 NADP(+) + CoA</text>
        <dbReference type="Rhea" id="RHEA:52716"/>
        <dbReference type="ChEBI" id="CHEBI:15378"/>
        <dbReference type="ChEBI" id="CHEBI:57287"/>
        <dbReference type="ChEBI" id="CHEBI:57783"/>
        <dbReference type="ChEBI" id="CHEBI:58349"/>
        <dbReference type="ChEBI" id="CHEBI:77396"/>
        <dbReference type="ChEBI" id="CHEBI:83139"/>
        <dbReference type="EC" id="1.2.1.84"/>
    </reaction>
</comment>
<dbReference type="InterPro" id="IPR036291">
    <property type="entry name" value="NAD(P)-bd_dom_sf"/>
</dbReference>
<accession>A0A2G8JG10</accession>
<feature type="domain" description="Thioester reductase (TE)" evidence="2">
    <location>
        <begin position="38"/>
        <end position="84"/>
    </location>
</feature>
<dbReference type="Gene3D" id="3.40.50.720">
    <property type="entry name" value="NAD(P)-binding Rossmann-like Domain"/>
    <property type="match status" value="1"/>
</dbReference>
<dbReference type="PANTHER" id="PTHR11011">
    <property type="entry name" value="MALE STERILITY PROTEIN 2-RELATED"/>
    <property type="match status" value="1"/>
</dbReference>
<sequence length="87" mass="9463">MAPFSKLIEFVEPQCGLSLGPSNEPDVASFFAGKSVFITGATGFVGKVLVEKLLRSCSDVDKIFILVRPKRGVDPVTRIQKEFGNCE</sequence>
<evidence type="ECO:0000313" key="3">
    <source>
        <dbReference type="EMBL" id="PIK34694.1"/>
    </source>
</evidence>
<dbReference type="Proteomes" id="UP000230750">
    <property type="component" value="Unassembled WGS sequence"/>
</dbReference>
<comment type="caution">
    <text evidence="3">The sequence shown here is derived from an EMBL/GenBank/DDBJ whole genome shotgun (WGS) entry which is preliminary data.</text>
</comment>
<reference evidence="3 4" key="1">
    <citation type="journal article" date="2017" name="PLoS Biol.">
        <title>The sea cucumber genome provides insights into morphological evolution and visceral regeneration.</title>
        <authorList>
            <person name="Zhang X."/>
            <person name="Sun L."/>
            <person name="Yuan J."/>
            <person name="Sun Y."/>
            <person name="Gao Y."/>
            <person name="Zhang L."/>
            <person name="Li S."/>
            <person name="Dai H."/>
            <person name="Hamel J.F."/>
            <person name="Liu C."/>
            <person name="Yu Y."/>
            <person name="Liu S."/>
            <person name="Lin W."/>
            <person name="Guo K."/>
            <person name="Jin S."/>
            <person name="Xu P."/>
            <person name="Storey K.B."/>
            <person name="Huan P."/>
            <person name="Zhang T."/>
            <person name="Zhou Y."/>
            <person name="Zhang J."/>
            <person name="Lin C."/>
            <person name="Li X."/>
            <person name="Xing L."/>
            <person name="Huo D."/>
            <person name="Sun M."/>
            <person name="Wang L."/>
            <person name="Mercier A."/>
            <person name="Li F."/>
            <person name="Yang H."/>
            <person name="Xiang J."/>
        </authorList>
    </citation>
    <scope>NUCLEOTIDE SEQUENCE [LARGE SCALE GENOMIC DNA]</scope>
    <source>
        <strain evidence="3">Shaxun</strain>
        <tissue evidence="3">Muscle</tissue>
    </source>
</reference>
<proteinExistence type="inferred from homology"/>
<feature type="non-terminal residue" evidence="3">
    <location>
        <position position="87"/>
    </location>
</feature>
<evidence type="ECO:0000313" key="4">
    <source>
        <dbReference type="Proteomes" id="UP000230750"/>
    </source>
</evidence>
<dbReference type="GO" id="GO:0102965">
    <property type="term" value="F:alcohol-forming long-chain fatty acyl-CoA reductase activity"/>
    <property type="evidence" value="ECO:0007669"/>
    <property type="project" value="UniProtKB-EC"/>
</dbReference>
<dbReference type="EMBL" id="MRZV01002101">
    <property type="protein sequence ID" value="PIK34694.1"/>
    <property type="molecule type" value="Genomic_DNA"/>
</dbReference>
<dbReference type="InterPro" id="IPR026055">
    <property type="entry name" value="FAR"/>
</dbReference>
<dbReference type="STRING" id="307972.A0A2G8JG10"/>
<protein>
    <recommendedName>
        <fullName evidence="1">Fatty acyl-CoA reductase</fullName>
        <ecNumber evidence="1">1.2.1.84</ecNumber>
    </recommendedName>
</protein>
<dbReference type="AlphaFoldDB" id="A0A2G8JG10"/>
<dbReference type="EC" id="1.2.1.84" evidence="1"/>
<evidence type="ECO:0000256" key="1">
    <source>
        <dbReference type="RuleBase" id="RU363097"/>
    </source>
</evidence>
<keyword evidence="1" id="KW-0443">Lipid metabolism</keyword>
<keyword evidence="4" id="KW-1185">Reference proteome</keyword>
<name>A0A2G8JG10_STIJA</name>
<dbReference type="PANTHER" id="PTHR11011:SF116">
    <property type="entry name" value="FATTY ACYL-COA REDUCTASE CG5065-RELATED"/>
    <property type="match status" value="1"/>
</dbReference>
<organism evidence="3 4">
    <name type="scientific">Stichopus japonicus</name>
    <name type="common">Sea cucumber</name>
    <dbReference type="NCBI Taxonomy" id="307972"/>
    <lineage>
        <taxon>Eukaryota</taxon>
        <taxon>Metazoa</taxon>
        <taxon>Echinodermata</taxon>
        <taxon>Eleutherozoa</taxon>
        <taxon>Echinozoa</taxon>
        <taxon>Holothuroidea</taxon>
        <taxon>Aspidochirotacea</taxon>
        <taxon>Aspidochirotida</taxon>
        <taxon>Stichopodidae</taxon>
        <taxon>Apostichopus</taxon>
    </lineage>
</organism>